<reference evidence="3 4" key="1">
    <citation type="submission" date="2021-03" db="EMBL/GenBank/DDBJ databases">
        <title>Sneathiella sp. CAU 1612 isolated from Kang Won-do.</title>
        <authorList>
            <person name="Kim W."/>
        </authorList>
    </citation>
    <scope>NUCLEOTIDE SEQUENCE [LARGE SCALE GENOMIC DNA]</scope>
    <source>
        <strain evidence="3 4">CAU 1612</strain>
    </source>
</reference>
<dbReference type="PANTHER" id="PTHR43433:SF5">
    <property type="entry name" value="AB HYDROLASE-1 DOMAIN-CONTAINING PROTEIN"/>
    <property type="match status" value="1"/>
</dbReference>
<dbReference type="Gene3D" id="3.40.50.1820">
    <property type="entry name" value="alpha/beta hydrolase"/>
    <property type="match status" value="1"/>
</dbReference>
<sequence length="295" mass="31714">MAKIISNNLSLEYETFGTPSDPAVILIAGLGFQLVDWPASFCEAIAAQNFHVIRFDNRDIGLSQKLDEKGLPDMAHIMQRVQAGEAPTVPYHLSDMAADVAGLMDGLKIDTAHMVGMSMGGMIAQLMAIFYPEKLHSLTSIMSSSGNRHLPPSTPAATSVLMSAPASQSIDDVVEFGLEVNDVIGSPGYRWNRDALKEHIRFCVTRSYSPAGYLRQYAAVMASNPRVSELPGVTAPTLVIHGKDDPLIPYAAGEDTARLIPGARLELVDGMGHDLSPALCEHLAGLLLPHLSANR</sequence>
<feature type="domain" description="AB hydrolase-1" evidence="1">
    <location>
        <begin position="22"/>
        <end position="152"/>
    </location>
</feature>
<dbReference type="SUPFAM" id="SSF53474">
    <property type="entry name" value="alpha/beta-Hydrolases"/>
    <property type="match status" value="1"/>
</dbReference>
<gene>
    <name evidence="3" type="ORF">J0X12_03595</name>
</gene>
<dbReference type="InterPro" id="IPR013595">
    <property type="entry name" value="Pept_S33_TAP-like_C"/>
</dbReference>
<proteinExistence type="predicted"/>
<keyword evidence="3" id="KW-0378">Hydrolase</keyword>
<dbReference type="InterPro" id="IPR029058">
    <property type="entry name" value="AB_hydrolase_fold"/>
</dbReference>
<evidence type="ECO:0000259" key="2">
    <source>
        <dbReference type="Pfam" id="PF08386"/>
    </source>
</evidence>
<keyword evidence="4" id="KW-1185">Reference proteome</keyword>
<dbReference type="InterPro" id="IPR050471">
    <property type="entry name" value="AB_hydrolase"/>
</dbReference>
<protein>
    <submittedName>
        <fullName evidence="3">Alpha/beta fold hydrolase</fullName>
    </submittedName>
</protein>
<dbReference type="PANTHER" id="PTHR43433">
    <property type="entry name" value="HYDROLASE, ALPHA/BETA FOLD FAMILY PROTEIN"/>
    <property type="match status" value="1"/>
</dbReference>
<evidence type="ECO:0000259" key="1">
    <source>
        <dbReference type="Pfam" id="PF00561"/>
    </source>
</evidence>
<dbReference type="InterPro" id="IPR000073">
    <property type="entry name" value="AB_hydrolase_1"/>
</dbReference>
<dbReference type="GO" id="GO:0016787">
    <property type="term" value="F:hydrolase activity"/>
    <property type="evidence" value="ECO:0007669"/>
    <property type="project" value="UniProtKB-KW"/>
</dbReference>
<dbReference type="Proteomes" id="UP000664761">
    <property type="component" value="Unassembled WGS sequence"/>
</dbReference>
<organism evidence="3 4">
    <name type="scientific">Sneathiella sedimenti</name>
    <dbReference type="NCBI Taxonomy" id="2816034"/>
    <lineage>
        <taxon>Bacteria</taxon>
        <taxon>Pseudomonadati</taxon>
        <taxon>Pseudomonadota</taxon>
        <taxon>Alphaproteobacteria</taxon>
        <taxon>Sneathiellales</taxon>
        <taxon>Sneathiellaceae</taxon>
        <taxon>Sneathiella</taxon>
    </lineage>
</organism>
<dbReference type="Pfam" id="PF00561">
    <property type="entry name" value="Abhydrolase_1"/>
    <property type="match status" value="1"/>
</dbReference>
<dbReference type="Pfam" id="PF08386">
    <property type="entry name" value="Abhydrolase_4"/>
    <property type="match status" value="1"/>
</dbReference>
<feature type="domain" description="Peptidase S33 tripeptidyl aminopeptidase-like C-terminal" evidence="2">
    <location>
        <begin position="227"/>
        <end position="276"/>
    </location>
</feature>
<name>A0ABS3F419_9PROT</name>
<evidence type="ECO:0000313" key="4">
    <source>
        <dbReference type="Proteomes" id="UP000664761"/>
    </source>
</evidence>
<evidence type="ECO:0000313" key="3">
    <source>
        <dbReference type="EMBL" id="MBO0332682.1"/>
    </source>
</evidence>
<dbReference type="RefSeq" id="WP_207042351.1">
    <property type="nucleotide sequence ID" value="NZ_JAFLNC010000001.1"/>
</dbReference>
<dbReference type="EMBL" id="JAFLNC010000001">
    <property type="protein sequence ID" value="MBO0332682.1"/>
    <property type="molecule type" value="Genomic_DNA"/>
</dbReference>
<comment type="caution">
    <text evidence="3">The sequence shown here is derived from an EMBL/GenBank/DDBJ whole genome shotgun (WGS) entry which is preliminary data.</text>
</comment>
<accession>A0ABS3F419</accession>